<evidence type="ECO:0000256" key="1">
    <source>
        <dbReference type="RuleBase" id="RU366034"/>
    </source>
</evidence>
<sequence>MHPGGGRSGGQRQPFTWAHALHNPVSKQTRQQSGESETIMSAFHLPQLFCPIAPELHPLMKEIEGEALERWSKYLGVHARHSVFRKLQRSHFPFLLGRCHPDVPRESLSAALDFLIWNFSWDDQVDVGEVPAEWVRQQSEMALAVLEGAIPYHDAPPLLWLLASIRERIATRMPAQWMKRFIHACQCYFEGTIWEAEVRGNRVCLDVDTYIQLRRLSVGTYMGFTQVEAIEGFLLPDEVLTHPALQQLVETATDVIAWANDLFSLAQDLQDEFHPNLVFSLQKERGLGLQEAIDVAVEMHDTAMRCFLELEKSLPSFGEHDAHVARYVTGIRRWVRANVDWSIQTGRYQEGEGEAAPQQVRVA</sequence>
<dbReference type="InterPro" id="IPR008949">
    <property type="entry name" value="Isoprenoid_synthase_dom_sf"/>
</dbReference>
<dbReference type="PANTHER" id="PTHR35201:SF4">
    <property type="entry name" value="BETA-PINACENE SYNTHASE-RELATED"/>
    <property type="match status" value="1"/>
</dbReference>
<comment type="similarity">
    <text evidence="1">Belongs to the terpene synthase family.</text>
</comment>
<evidence type="ECO:0000313" key="3">
    <source>
        <dbReference type="Proteomes" id="UP000256345"/>
    </source>
</evidence>
<name>A0ABX9JKH0_9BACT</name>
<dbReference type="Proteomes" id="UP000256345">
    <property type="component" value="Unassembled WGS sequence"/>
</dbReference>
<dbReference type="Gene3D" id="1.10.600.10">
    <property type="entry name" value="Farnesyl Diphosphate Synthase"/>
    <property type="match status" value="1"/>
</dbReference>
<comment type="cofactor">
    <cofactor evidence="1">
        <name>Mg(2+)</name>
        <dbReference type="ChEBI" id="CHEBI:18420"/>
    </cofactor>
</comment>
<keyword evidence="1" id="KW-0460">Magnesium</keyword>
<dbReference type="SFLD" id="SFLDS00005">
    <property type="entry name" value="Isoprenoid_Synthase_Type_I"/>
    <property type="match status" value="1"/>
</dbReference>
<protein>
    <recommendedName>
        <fullName evidence="1">Terpene synthase</fullName>
        <ecNumber evidence="1">4.2.3.-</ecNumber>
    </recommendedName>
</protein>
<reference evidence="2 3" key="1">
    <citation type="submission" date="2018-08" db="EMBL/GenBank/DDBJ databases">
        <title>Genomic Encyclopedia of Archaeal and Bacterial Type Strains, Phase II (KMG-II): from individual species to whole genera.</title>
        <authorList>
            <person name="Goeker M."/>
        </authorList>
    </citation>
    <scope>NUCLEOTIDE SEQUENCE [LARGE SCALE GENOMIC DNA]</scope>
    <source>
        <strain evidence="2 3">DSM 2261</strain>
    </source>
</reference>
<proteinExistence type="inferred from homology"/>
<dbReference type="EC" id="4.2.3.-" evidence="1"/>
<dbReference type="Pfam" id="PF19086">
    <property type="entry name" value="Terpene_syn_C_2"/>
    <property type="match status" value="1"/>
</dbReference>
<accession>A0ABX9JKH0</accession>
<dbReference type="SFLD" id="SFLDG01020">
    <property type="entry name" value="Terpene_Cyclase_Like_2"/>
    <property type="match status" value="1"/>
</dbReference>
<keyword evidence="3" id="KW-1185">Reference proteome</keyword>
<gene>
    <name evidence="2" type="ORF">ATI61_1265</name>
</gene>
<comment type="caution">
    <text evidence="2">The sequence shown here is derived from an EMBL/GenBank/DDBJ whole genome shotgun (WGS) entry which is preliminary data.</text>
</comment>
<dbReference type="EMBL" id="QUMU01000026">
    <property type="protein sequence ID" value="REG15329.1"/>
    <property type="molecule type" value="Genomic_DNA"/>
</dbReference>
<organism evidence="2 3">
    <name type="scientific">Archangium gephyra</name>
    <dbReference type="NCBI Taxonomy" id="48"/>
    <lineage>
        <taxon>Bacteria</taxon>
        <taxon>Pseudomonadati</taxon>
        <taxon>Myxococcota</taxon>
        <taxon>Myxococcia</taxon>
        <taxon>Myxococcales</taxon>
        <taxon>Cystobacterineae</taxon>
        <taxon>Archangiaceae</taxon>
        <taxon>Archangium</taxon>
    </lineage>
</organism>
<keyword evidence="1" id="KW-0479">Metal-binding</keyword>
<dbReference type="PANTHER" id="PTHR35201">
    <property type="entry name" value="TERPENE SYNTHASE"/>
    <property type="match status" value="1"/>
</dbReference>
<keyword evidence="1" id="KW-0456">Lyase</keyword>
<dbReference type="InterPro" id="IPR034686">
    <property type="entry name" value="Terpene_cyclase-like_2"/>
</dbReference>
<evidence type="ECO:0000313" key="2">
    <source>
        <dbReference type="EMBL" id="REG15329.1"/>
    </source>
</evidence>
<dbReference type="SUPFAM" id="SSF48576">
    <property type="entry name" value="Terpenoid synthases"/>
    <property type="match status" value="1"/>
</dbReference>